<dbReference type="GO" id="GO:0000400">
    <property type="term" value="F:four-way junction DNA binding"/>
    <property type="evidence" value="ECO:0007669"/>
    <property type="project" value="TreeGrafter"/>
</dbReference>
<dbReference type="AlphaFoldDB" id="A0A5B8MDV8"/>
<dbReference type="STRING" id="1764295.A0A5B8MDV8"/>
<keyword evidence="1" id="KW-0547">Nucleotide-binding</keyword>
<dbReference type="GO" id="GO:0033065">
    <property type="term" value="C:Rad51C-XRCC3 complex"/>
    <property type="evidence" value="ECO:0007669"/>
    <property type="project" value="TreeGrafter"/>
</dbReference>
<dbReference type="PROSITE" id="PS50162">
    <property type="entry name" value="RECA_2"/>
    <property type="match status" value="1"/>
</dbReference>
<dbReference type="EMBL" id="CP031035">
    <property type="protein sequence ID" value="QDZ18798.1"/>
    <property type="molecule type" value="Genomic_DNA"/>
</dbReference>
<sequence length="336" mass="36795">MAEVKRARVEGPRGTGRVEVAKVVNMVKDSCARRITTGCPILDETLCGGLRTNSVHEVVGESNCGKTQFCLQLLLTSQWNEEHGGLGCKSLYINTEGSGGITATRLREFADFHASKGFLCGGGEDEGEGLGPAQASLMSMDNIFIERCTTDDPNSLLEVLLRAKTLLEHHNVKLIVIDSIANAFKGMSSSSLDDGGAQKQQHESQRLTQVLYRTMNLLKRYACDYNACVVITNHVADHIERVSVQRATQALTETLCTSGRIVRASLGMGLAQSVTCRYFVSRLEGVRLNENEYDTSGCVRAFEVVFSPFQAKRKTKYIINQSGVWGIPDAVYETGQ</sequence>
<evidence type="ECO:0000259" key="3">
    <source>
        <dbReference type="PROSITE" id="PS50162"/>
    </source>
</evidence>
<dbReference type="GO" id="GO:0005524">
    <property type="term" value="F:ATP binding"/>
    <property type="evidence" value="ECO:0007669"/>
    <property type="project" value="UniProtKB-KW"/>
</dbReference>
<accession>A0A5B8MDV8</accession>
<protein>
    <submittedName>
        <fullName evidence="4">RecA-like DNA recombination and repair protein</fullName>
    </submittedName>
</protein>
<dbReference type="Gene3D" id="3.40.50.300">
    <property type="entry name" value="P-loop containing nucleotide triphosphate hydrolases"/>
    <property type="match status" value="1"/>
</dbReference>
<dbReference type="GO" id="GO:0045003">
    <property type="term" value="P:double-strand break repair via synthesis-dependent strand annealing"/>
    <property type="evidence" value="ECO:0007669"/>
    <property type="project" value="TreeGrafter"/>
</dbReference>
<dbReference type="PANTHER" id="PTHR46487:SF1">
    <property type="entry name" value="DNA REPAIR PROTEIN XRCC3"/>
    <property type="match status" value="1"/>
</dbReference>
<dbReference type="GO" id="GO:0005657">
    <property type="term" value="C:replication fork"/>
    <property type="evidence" value="ECO:0007669"/>
    <property type="project" value="TreeGrafter"/>
</dbReference>
<evidence type="ECO:0000313" key="4">
    <source>
        <dbReference type="EMBL" id="QDZ18798.1"/>
    </source>
</evidence>
<evidence type="ECO:0000313" key="5">
    <source>
        <dbReference type="Proteomes" id="UP000316726"/>
    </source>
</evidence>
<dbReference type="Proteomes" id="UP000316726">
    <property type="component" value="Chromosome 2"/>
</dbReference>
<reference evidence="4 5" key="1">
    <citation type="submission" date="2018-07" db="EMBL/GenBank/DDBJ databases">
        <title>The complete nuclear genome of the prasinophyte Chloropicon primus (CCMP1205).</title>
        <authorList>
            <person name="Pombert J.-F."/>
            <person name="Otis C."/>
            <person name="Turmel M."/>
            <person name="Lemieux C."/>
        </authorList>
    </citation>
    <scope>NUCLEOTIDE SEQUENCE [LARGE SCALE GENOMIC DNA]</scope>
    <source>
        <strain evidence="4 5">CCMP1205</strain>
    </source>
</reference>
<evidence type="ECO:0000256" key="1">
    <source>
        <dbReference type="ARBA" id="ARBA00022741"/>
    </source>
</evidence>
<name>A0A5B8MDV8_9CHLO</name>
<organism evidence="4 5">
    <name type="scientific">Chloropicon primus</name>
    <dbReference type="NCBI Taxonomy" id="1764295"/>
    <lineage>
        <taxon>Eukaryota</taxon>
        <taxon>Viridiplantae</taxon>
        <taxon>Chlorophyta</taxon>
        <taxon>Chloropicophyceae</taxon>
        <taxon>Chloropicales</taxon>
        <taxon>Chloropicaceae</taxon>
        <taxon>Chloropicon</taxon>
    </lineage>
</organism>
<dbReference type="GO" id="GO:0071140">
    <property type="term" value="P:resolution of mitotic recombination intermediates"/>
    <property type="evidence" value="ECO:0007669"/>
    <property type="project" value="TreeGrafter"/>
</dbReference>
<dbReference type="InterPro" id="IPR020588">
    <property type="entry name" value="RecA_ATP-bd"/>
</dbReference>
<keyword evidence="5" id="KW-1185">Reference proteome</keyword>
<dbReference type="GO" id="GO:0090656">
    <property type="term" value="P:t-circle formation"/>
    <property type="evidence" value="ECO:0007669"/>
    <property type="project" value="TreeGrafter"/>
</dbReference>
<dbReference type="PIRSF" id="PIRSF005856">
    <property type="entry name" value="Rad51"/>
    <property type="match status" value="1"/>
</dbReference>
<dbReference type="InterPro" id="IPR027417">
    <property type="entry name" value="P-loop_NTPase"/>
</dbReference>
<dbReference type="Pfam" id="PF08423">
    <property type="entry name" value="Rad51"/>
    <property type="match status" value="2"/>
</dbReference>
<dbReference type="SUPFAM" id="SSF52540">
    <property type="entry name" value="P-loop containing nucleoside triphosphate hydrolases"/>
    <property type="match status" value="1"/>
</dbReference>
<dbReference type="InterPro" id="IPR013632">
    <property type="entry name" value="Rad51_C"/>
</dbReference>
<dbReference type="PANTHER" id="PTHR46487">
    <property type="entry name" value="DNA REPAIR PROTEIN XRCC3"/>
    <property type="match status" value="1"/>
</dbReference>
<dbReference type="InterPro" id="IPR016467">
    <property type="entry name" value="DNA_recomb/repair_RecA-like"/>
</dbReference>
<evidence type="ECO:0000256" key="2">
    <source>
        <dbReference type="ARBA" id="ARBA00022840"/>
    </source>
</evidence>
<gene>
    <name evidence="4" type="ORF">A3770_02p13160</name>
</gene>
<keyword evidence="2" id="KW-0067">ATP-binding</keyword>
<proteinExistence type="predicted"/>
<dbReference type="GO" id="GO:0140664">
    <property type="term" value="F:ATP-dependent DNA damage sensor activity"/>
    <property type="evidence" value="ECO:0007669"/>
    <property type="project" value="InterPro"/>
</dbReference>
<feature type="domain" description="RecA family profile 1" evidence="3">
    <location>
        <begin position="31"/>
        <end position="235"/>
    </location>
</feature>
<dbReference type="GO" id="GO:0000722">
    <property type="term" value="P:telomere maintenance via recombination"/>
    <property type="evidence" value="ECO:0007669"/>
    <property type="project" value="TreeGrafter"/>
</dbReference>
<dbReference type="OrthoDB" id="1861185at2759"/>